<dbReference type="AlphaFoldDB" id="A0A5R9GIL3"/>
<comment type="similarity">
    <text evidence="7">Belongs to the binding-protein-dependent transport system permease family.</text>
</comment>
<dbReference type="Pfam" id="PF00528">
    <property type="entry name" value="BPD_transp_1"/>
    <property type="match status" value="1"/>
</dbReference>
<proteinExistence type="inferred from homology"/>
<gene>
    <name evidence="9" type="ORF">FE782_02045</name>
</gene>
<evidence type="ECO:0000256" key="5">
    <source>
        <dbReference type="ARBA" id="ARBA00022989"/>
    </source>
</evidence>
<evidence type="ECO:0000256" key="7">
    <source>
        <dbReference type="RuleBase" id="RU363032"/>
    </source>
</evidence>
<dbReference type="EMBL" id="VCIW01000001">
    <property type="protein sequence ID" value="TLS54150.1"/>
    <property type="molecule type" value="Genomic_DNA"/>
</dbReference>
<feature type="transmembrane region" description="Helical" evidence="7">
    <location>
        <begin position="21"/>
        <end position="42"/>
    </location>
</feature>
<feature type="transmembrane region" description="Helical" evidence="7">
    <location>
        <begin position="122"/>
        <end position="149"/>
    </location>
</feature>
<feature type="transmembrane region" description="Helical" evidence="7">
    <location>
        <begin position="251"/>
        <end position="274"/>
    </location>
</feature>
<dbReference type="RefSeq" id="WP_138191977.1">
    <property type="nucleotide sequence ID" value="NZ_VCIW01000001.1"/>
</dbReference>
<evidence type="ECO:0000256" key="6">
    <source>
        <dbReference type="ARBA" id="ARBA00023136"/>
    </source>
</evidence>
<keyword evidence="2 7" id="KW-0813">Transport</keyword>
<keyword evidence="5 7" id="KW-1133">Transmembrane helix</keyword>
<evidence type="ECO:0000256" key="1">
    <source>
        <dbReference type="ARBA" id="ARBA00004651"/>
    </source>
</evidence>
<reference evidence="9 10" key="1">
    <citation type="submission" date="2019-05" db="EMBL/GenBank/DDBJ databases">
        <authorList>
            <person name="Narsing Rao M.P."/>
            <person name="Li W.J."/>
        </authorList>
    </citation>
    <scope>NUCLEOTIDE SEQUENCE [LARGE SCALE GENOMIC DNA]</scope>
    <source>
        <strain evidence="9 10">SYSU_K30003</strain>
    </source>
</reference>
<dbReference type="InterPro" id="IPR000515">
    <property type="entry name" value="MetI-like"/>
</dbReference>
<feature type="transmembrane region" description="Helical" evidence="7">
    <location>
        <begin position="210"/>
        <end position="231"/>
    </location>
</feature>
<dbReference type="GO" id="GO:0005886">
    <property type="term" value="C:plasma membrane"/>
    <property type="evidence" value="ECO:0007669"/>
    <property type="project" value="UniProtKB-SubCell"/>
</dbReference>
<feature type="transmembrane region" description="Helical" evidence="7">
    <location>
        <begin position="86"/>
        <end position="110"/>
    </location>
</feature>
<evidence type="ECO:0000256" key="4">
    <source>
        <dbReference type="ARBA" id="ARBA00022692"/>
    </source>
</evidence>
<comment type="caution">
    <text evidence="9">The sequence shown here is derived from an EMBL/GenBank/DDBJ whole genome shotgun (WGS) entry which is preliminary data.</text>
</comment>
<dbReference type="PANTHER" id="PTHR43744:SF1">
    <property type="entry name" value="BINDING-PROTEIN-DEPENDENT TRANSPORT SYSTEMS INNER MEMBRANE COMPONENT"/>
    <property type="match status" value="1"/>
</dbReference>
<evidence type="ECO:0000313" key="9">
    <source>
        <dbReference type="EMBL" id="TLS54150.1"/>
    </source>
</evidence>
<keyword evidence="4 7" id="KW-0812">Transmembrane</keyword>
<name>A0A5R9GIL3_9BACL</name>
<keyword evidence="10" id="KW-1185">Reference proteome</keyword>
<evidence type="ECO:0000256" key="3">
    <source>
        <dbReference type="ARBA" id="ARBA00022475"/>
    </source>
</evidence>
<feature type="domain" description="ABC transmembrane type-1" evidence="8">
    <location>
        <begin position="87"/>
        <end position="275"/>
    </location>
</feature>
<dbReference type="Gene3D" id="1.10.3720.10">
    <property type="entry name" value="MetI-like"/>
    <property type="match status" value="1"/>
</dbReference>
<dbReference type="SUPFAM" id="SSF161098">
    <property type="entry name" value="MetI-like"/>
    <property type="match status" value="1"/>
</dbReference>
<organism evidence="9 10">
    <name type="scientific">Paenibacillus antri</name>
    <dbReference type="NCBI Taxonomy" id="2582848"/>
    <lineage>
        <taxon>Bacteria</taxon>
        <taxon>Bacillati</taxon>
        <taxon>Bacillota</taxon>
        <taxon>Bacilli</taxon>
        <taxon>Bacillales</taxon>
        <taxon>Paenibacillaceae</taxon>
        <taxon>Paenibacillus</taxon>
    </lineage>
</organism>
<evidence type="ECO:0000313" key="10">
    <source>
        <dbReference type="Proteomes" id="UP000309676"/>
    </source>
</evidence>
<evidence type="ECO:0000256" key="2">
    <source>
        <dbReference type="ARBA" id="ARBA00022448"/>
    </source>
</evidence>
<keyword evidence="3" id="KW-1003">Cell membrane</keyword>
<dbReference type="PANTHER" id="PTHR43744">
    <property type="entry name" value="ABC TRANSPORTER PERMEASE PROTEIN MG189-RELATED-RELATED"/>
    <property type="match status" value="1"/>
</dbReference>
<feature type="transmembrane region" description="Helical" evidence="7">
    <location>
        <begin position="155"/>
        <end position="172"/>
    </location>
</feature>
<dbReference type="InterPro" id="IPR035906">
    <property type="entry name" value="MetI-like_sf"/>
</dbReference>
<accession>A0A5R9GIL3</accession>
<dbReference type="Proteomes" id="UP000309676">
    <property type="component" value="Unassembled WGS sequence"/>
</dbReference>
<dbReference type="CDD" id="cd06261">
    <property type="entry name" value="TM_PBP2"/>
    <property type="match status" value="1"/>
</dbReference>
<dbReference type="OrthoDB" id="9771544at2"/>
<comment type="subcellular location">
    <subcellularLocation>
        <location evidence="1 7">Cell membrane</location>
        <topology evidence="1 7">Multi-pass membrane protein</topology>
    </subcellularLocation>
</comment>
<evidence type="ECO:0000259" key="8">
    <source>
        <dbReference type="PROSITE" id="PS50928"/>
    </source>
</evidence>
<protein>
    <submittedName>
        <fullName evidence="9">Carbohydrate ABC transporter permease</fullName>
    </submittedName>
</protein>
<dbReference type="PROSITE" id="PS50928">
    <property type="entry name" value="ABC_TM1"/>
    <property type="match status" value="1"/>
</dbReference>
<dbReference type="GO" id="GO:0055085">
    <property type="term" value="P:transmembrane transport"/>
    <property type="evidence" value="ECO:0007669"/>
    <property type="project" value="InterPro"/>
</dbReference>
<sequence length="290" mass="32246">MIHIKLSRSKNGIRRSYFADFGIYLFLTAFGLFMVLPMVYAVSNAIKPLEELWYFPPRFLVNHPTLENFRDLFVVMSDSWVPFSRYVFNTAFITAVGTAGHVVLASLCAYVLSKHTFPGKGFLFSIVVLSLMFSGTVTQIPNFIIIASLGWIDSYSALIVPAFASSLGLYLMKQFMDQMIPDAVLESARMDGASEWKIFWHIAMPMVKPAWLTLIIFSIQGLWGIGANQFIQSEELKTLNYALSQILAGGIARTGTGSAAAVMMMIVPIIVFIISQSKIIETMSASGMKE</sequence>
<keyword evidence="6 7" id="KW-0472">Membrane</keyword>